<dbReference type="PANTHER" id="PTHR13887:SF56">
    <property type="entry name" value="THIOREDOXIN-LIKE REDUCTASE RV2466C"/>
    <property type="match status" value="1"/>
</dbReference>
<proteinExistence type="inferred from homology"/>
<accession>A0A8J2VNI3</accession>
<dbReference type="SUPFAM" id="SSF52833">
    <property type="entry name" value="Thioredoxin-like"/>
    <property type="match status" value="1"/>
</dbReference>
<dbReference type="Gene3D" id="3.40.30.10">
    <property type="entry name" value="Glutaredoxin"/>
    <property type="match status" value="1"/>
</dbReference>
<comment type="caution">
    <text evidence="4">The sequence shown here is derived from an EMBL/GenBank/DDBJ whole genome shotgun (WGS) entry which is preliminary data.</text>
</comment>
<dbReference type="Pfam" id="PF13462">
    <property type="entry name" value="Thioredoxin_4"/>
    <property type="match status" value="1"/>
</dbReference>
<dbReference type="InterPro" id="IPR013766">
    <property type="entry name" value="Thioredoxin_domain"/>
</dbReference>
<reference evidence="4" key="2">
    <citation type="submission" date="2020-09" db="EMBL/GenBank/DDBJ databases">
        <authorList>
            <person name="Sun Q."/>
            <person name="Sedlacek I."/>
        </authorList>
    </citation>
    <scope>NUCLEOTIDE SEQUENCE</scope>
    <source>
        <strain evidence="4">CCM 7684</strain>
    </source>
</reference>
<keyword evidence="5" id="KW-1185">Reference proteome</keyword>
<sequence>MRATRREFLNAAAGLAIVAGLAHVTGLSVINPAAAQSPSVEDLMAEGPLPDKALGDANAPVTIVEYASLTCSHCGDFHATVYPVLKSKYIDTGKVRFIFREFPLDNFAAAGFMLARCAEGDQYFPIVDAFFNQQKALFNASEPFAWLTTFAKQVGFTQESLEACLGNQELLDQVQAVRQRASEKYGVESTPTFFINGKIQRGAMSIEELEKILQPLLPS</sequence>
<evidence type="ECO:0000259" key="3">
    <source>
        <dbReference type="PROSITE" id="PS51352"/>
    </source>
</evidence>
<dbReference type="PROSITE" id="PS51352">
    <property type="entry name" value="THIOREDOXIN_2"/>
    <property type="match status" value="1"/>
</dbReference>
<dbReference type="PANTHER" id="PTHR13887">
    <property type="entry name" value="GLUTATHIONE S-TRANSFERASE KAPPA"/>
    <property type="match status" value="1"/>
</dbReference>
<comment type="similarity">
    <text evidence="2">Belongs to the thioredoxin family. DsbA subfamily.</text>
</comment>
<evidence type="ECO:0000256" key="1">
    <source>
        <dbReference type="ARBA" id="ARBA00003565"/>
    </source>
</evidence>
<reference evidence="4" key="1">
    <citation type="journal article" date="2014" name="Int. J. Syst. Evol. Microbiol.">
        <title>Complete genome sequence of Corynebacterium casei LMG S-19264T (=DSM 44701T), isolated from a smear-ripened cheese.</title>
        <authorList>
            <consortium name="US DOE Joint Genome Institute (JGI-PGF)"/>
            <person name="Walter F."/>
            <person name="Albersmeier A."/>
            <person name="Kalinowski J."/>
            <person name="Ruckert C."/>
        </authorList>
    </citation>
    <scope>NUCLEOTIDE SEQUENCE</scope>
    <source>
        <strain evidence="4">CCM 7684</strain>
    </source>
</reference>
<evidence type="ECO:0000313" key="5">
    <source>
        <dbReference type="Proteomes" id="UP000602745"/>
    </source>
</evidence>
<dbReference type="InterPro" id="IPR012336">
    <property type="entry name" value="Thioredoxin-like_fold"/>
</dbReference>
<dbReference type="InterPro" id="IPR006311">
    <property type="entry name" value="TAT_signal"/>
</dbReference>
<protein>
    <submittedName>
        <fullName evidence="4">Disulfide bond formation protein DsbD</fullName>
    </submittedName>
</protein>
<evidence type="ECO:0000313" key="4">
    <source>
        <dbReference type="EMBL" id="GGE34809.1"/>
    </source>
</evidence>
<dbReference type="AlphaFoldDB" id="A0A8J2VNI3"/>
<gene>
    <name evidence="4" type="ORF">GCM10007276_10350</name>
</gene>
<name>A0A8J2VNI3_9RHOB</name>
<dbReference type="PROSITE" id="PS51318">
    <property type="entry name" value="TAT"/>
    <property type="match status" value="1"/>
</dbReference>
<dbReference type="Proteomes" id="UP000602745">
    <property type="component" value="Unassembled WGS sequence"/>
</dbReference>
<evidence type="ECO:0000256" key="2">
    <source>
        <dbReference type="ARBA" id="ARBA00005791"/>
    </source>
</evidence>
<comment type="function">
    <text evidence="1">May be required for disulfide bond formation in some proteins.</text>
</comment>
<organism evidence="4 5">
    <name type="scientific">Agaricicola taiwanensis</name>
    <dbReference type="NCBI Taxonomy" id="591372"/>
    <lineage>
        <taxon>Bacteria</taxon>
        <taxon>Pseudomonadati</taxon>
        <taxon>Pseudomonadota</taxon>
        <taxon>Alphaproteobacteria</taxon>
        <taxon>Rhodobacterales</taxon>
        <taxon>Paracoccaceae</taxon>
        <taxon>Agaricicola</taxon>
    </lineage>
</organism>
<dbReference type="RefSeq" id="WP_188408599.1">
    <property type="nucleotide sequence ID" value="NZ_BMCP01000001.1"/>
</dbReference>
<feature type="domain" description="Thioredoxin" evidence="3">
    <location>
        <begin position="27"/>
        <end position="218"/>
    </location>
</feature>
<dbReference type="EMBL" id="BMCP01000001">
    <property type="protein sequence ID" value="GGE34809.1"/>
    <property type="molecule type" value="Genomic_DNA"/>
</dbReference>
<dbReference type="InterPro" id="IPR036249">
    <property type="entry name" value="Thioredoxin-like_sf"/>
</dbReference>